<dbReference type="PANTHER" id="PTHR41913">
    <property type="entry name" value="DUF1684 DOMAIN-CONTAINING PROTEIN"/>
    <property type="match status" value="1"/>
</dbReference>
<dbReference type="eggNOG" id="COG3358">
    <property type="taxonomic scope" value="Bacteria"/>
</dbReference>
<dbReference type="PANTHER" id="PTHR41913:SF1">
    <property type="entry name" value="DUF1684 DOMAIN-CONTAINING PROTEIN"/>
    <property type="match status" value="1"/>
</dbReference>
<sequence>MNGMSGMENGKNQAWHRWREAREKELSGPDSWIGLIGLDWLEPGANRVGGAEDCVVRLPGGEAHLGDLLWSGDVLHWRPLKGEVQELATDRDGAPTVVDCAQFAFFVVERDGRLAARVRNREWAKTQPFAGLQYFDYDPAWDIEADWLALEPPVVMEVPNVTGDLKPVTVAHKAVFAVAGAQVELLPMSVSEREVFFVFRDRTSGRESYGAGRFLKAKPAQDGRIRLDFNFAFSPPCAFTAFATCPLPPPENWLAFPVTAGEKKYGSGQH</sequence>
<proteinExistence type="predicted"/>
<dbReference type="InterPro" id="IPR012467">
    <property type="entry name" value="DUF1684"/>
</dbReference>
<dbReference type="STRING" id="159087.Daro_2723"/>
<gene>
    <name evidence="1" type="ordered locus">Daro_2723</name>
</gene>
<protein>
    <recommendedName>
        <fullName evidence="2">DUF1684 domain-containing protein</fullName>
    </recommendedName>
</protein>
<organism evidence="1">
    <name type="scientific">Dechloromonas aromatica (strain RCB)</name>
    <dbReference type="NCBI Taxonomy" id="159087"/>
    <lineage>
        <taxon>Bacteria</taxon>
        <taxon>Pseudomonadati</taxon>
        <taxon>Pseudomonadota</taxon>
        <taxon>Betaproteobacteria</taxon>
        <taxon>Rhodocyclales</taxon>
        <taxon>Azonexaceae</taxon>
        <taxon>Dechloromonas</taxon>
    </lineage>
</organism>
<name>Q47CH8_DECAR</name>
<dbReference type="AlphaFoldDB" id="Q47CH8"/>
<dbReference type="HOGENOM" id="CLU_093051_0_0_4"/>
<accession>Q47CH8</accession>
<dbReference type="EMBL" id="CP000089">
    <property type="protein sequence ID" value="AAZ47453.1"/>
    <property type="molecule type" value="Genomic_DNA"/>
</dbReference>
<reference evidence="1" key="1">
    <citation type="submission" date="2005-08" db="EMBL/GenBank/DDBJ databases">
        <title>Complete sequence of Dechloromonas aromatica RCB.</title>
        <authorList>
            <person name="Salinero K.K."/>
            <person name="Copeland A."/>
            <person name="Lucas S."/>
            <person name="Lapidus A."/>
            <person name="Barry K."/>
            <person name="Detter J.C."/>
            <person name="Glavina T."/>
            <person name="Hammon N."/>
            <person name="Israni S."/>
            <person name="Pitluck S."/>
            <person name="Di Bartolo G."/>
            <person name="Trong S."/>
            <person name="Schmutz J."/>
            <person name="Larimer F."/>
            <person name="Land M."/>
            <person name="Ivanova N."/>
            <person name="Richardson P."/>
        </authorList>
    </citation>
    <scope>NUCLEOTIDE SEQUENCE</scope>
    <source>
        <strain evidence="1">RCB</strain>
    </source>
</reference>
<evidence type="ECO:0008006" key="2">
    <source>
        <dbReference type="Google" id="ProtNLM"/>
    </source>
</evidence>
<dbReference type="Pfam" id="PF07920">
    <property type="entry name" value="DUF1684"/>
    <property type="match status" value="1"/>
</dbReference>
<dbReference type="KEGG" id="dar:Daro_2723"/>
<evidence type="ECO:0000313" key="1">
    <source>
        <dbReference type="EMBL" id="AAZ47453.1"/>
    </source>
</evidence>